<dbReference type="PANTHER" id="PTHR46880">
    <property type="entry name" value="RAS-ASSOCIATING DOMAIN-CONTAINING PROTEIN"/>
    <property type="match status" value="1"/>
</dbReference>
<evidence type="ECO:0000313" key="4">
    <source>
        <dbReference type="Proteomes" id="UP000838412"/>
    </source>
</evidence>
<evidence type="ECO:0000256" key="2">
    <source>
        <dbReference type="SAM" id="MobiDB-lite"/>
    </source>
</evidence>
<feature type="compositionally biased region" description="Polar residues" evidence="2">
    <location>
        <begin position="225"/>
        <end position="299"/>
    </location>
</feature>
<dbReference type="PANTHER" id="PTHR46880:SF5">
    <property type="entry name" value="DUF4371 DOMAIN-CONTAINING PROTEIN"/>
    <property type="match status" value="1"/>
</dbReference>
<feature type="region of interest" description="Disordered" evidence="2">
    <location>
        <begin position="327"/>
        <end position="406"/>
    </location>
</feature>
<accession>A0A8J9W8Y5</accession>
<evidence type="ECO:0000256" key="1">
    <source>
        <dbReference type="SAM" id="Coils"/>
    </source>
</evidence>
<sequence length="722" mass="80117">MKQKRMRLDYDEAKLEEMRQEVDEHRAELAADETKLEERAQHVSHVSRQPWLGNPSLTSIPTYSSNVSRQPSLVNPALTSTPTYSSHVSRQPWLGNPSLTSIPTYSSHVSRQPSLVNPALTSTPTYSSHVSRQRSLVNPALTSTPTYSSHVSRQPSLVNPALTSTPTYSSHVSRQPSLVNPALTSTPTYSSHVSRQPWLGNPALTSIPTYSSHVSRQPSLVNPALTSTPTYSSHVSRQPSLVNPALTSTPTYSSHVSRQPSLVNPALTSTPTYSSHVSRQPSLVNPALTSTPTYSSHVSRQPWLGNPALTSIPTYSSLVSRQPSLVTPALTSTPTNSSHVSRQPRHPHRPTAATSQGNLHPHQPTMDTVAMMLQHSSDNPEPCGHDRFPQHNIEDHPTEMRSTPIPSEGQIWANDNLNIMVRVQQMRNGLHGQMMNWASRIAIPLRYFPDAALSTEPLPQPGVPERWCYSCVSPDTVGGLSASADRYARNPWRPLGVELQVHSEAAIEEFKGHRRRILQSVLHRVETRMSSLDETEVNRAAARFIDPREWPTDDTLAGFGNNELDTLCDHFESALARNDFNRGPVRREWAGVKAFMRRQPRGQLGQLVEIVLVFPLSTAAVERGFSLMKRVKADWRSRLEVAMLSKLMFISIEGPSVREYHAARAVQAWRDAAGPLKDSLYIQCSIPDHSSPALLMQLKSNPHNQKTSTISTSCSYTCCCQE</sequence>
<organism evidence="3 4">
    <name type="scientific">Branchiostoma lanceolatum</name>
    <name type="common">Common lancelet</name>
    <name type="synonym">Amphioxus lanceolatum</name>
    <dbReference type="NCBI Taxonomy" id="7740"/>
    <lineage>
        <taxon>Eukaryota</taxon>
        <taxon>Metazoa</taxon>
        <taxon>Chordata</taxon>
        <taxon>Cephalochordata</taxon>
        <taxon>Leptocardii</taxon>
        <taxon>Amphioxiformes</taxon>
        <taxon>Branchiostomatidae</taxon>
        <taxon>Branchiostoma</taxon>
    </lineage>
</organism>
<feature type="coiled-coil region" evidence="1">
    <location>
        <begin position="1"/>
        <end position="35"/>
    </location>
</feature>
<dbReference type="EMBL" id="OV696696">
    <property type="protein sequence ID" value="CAH1240908.1"/>
    <property type="molecule type" value="Genomic_DNA"/>
</dbReference>
<keyword evidence="1" id="KW-0175">Coiled coil</keyword>
<protein>
    <submittedName>
        <fullName evidence="3">ZNF862 protein</fullName>
    </submittedName>
</protein>
<reference evidence="3" key="1">
    <citation type="submission" date="2022-01" db="EMBL/GenBank/DDBJ databases">
        <authorList>
            <person name="Braso-Vives M."/>
        </authorList>
    </citation>
    <scope>NUCLEOTIDE SEQUENCE</scope>
</reference>
<proteinExistence type="predicted"/>
<feature type="compositionally biased region" description="Polar residues" evidence="2">
    <location>
        <begin position="327"/>
        <end position="341"/>
    </location>
</feature>
<evidence type="ECO:0000313" key="3">
    <source>
        <dbReference type="EMBL" id="CAH1240908.1"/>
    </source>
</evidence>
<gene>
    <name evidence="3" type="primary">ZNF862</name>
    <name evidence="3" type="ORF">BLAG_LOCUS4723</name>
</gene>
<keyword evidence="4" id="KW-1185">Reference proteome</keyword>
<dbReference type="Proteomes" id="UP000838412">
    <property type="component" value="Chromosome 11"/>
</dbReference>
<dbReference type="AlphaFoldDB" id="A0A8J9W8Y5"/>
<name>A0A8J9W8Y5_BRALA</name>
<feature type="region of interest" description="Disordered" evidence="2">
    <location>
        <begin position="225"/>
        <end position="305"/>
    </location>
</feature>
<feature type="compositionally biased region" description="Basic and acidic residues" evidence="2">
    <location>
        <begin position="383"/>
        <end position="399"/>
    </location>
</feature>
<dbReference type="OrthoDB" id="6148788at2759"/>